<keyword evidence="27" id="KW-1185">Reference proteome</keyword>
<evidence type="ECO:0000259" key="23">
    <source>
        <dbReference type="PROSITE" id="PS50109"/>
    </source>
</evidence>
<feature type="domain" description="Histidine kinase" evidence="23">
    <location>
        <begin position="487"/>
        <end position="708"/>
    </location>
</feature>
<dbReference type="SUPFAM" id="SSF47384">
    <property type="entry name" value="Homodimeric domain of signal transducing histidine kinase"/>
    <property type="match status" value="1"/>
</dbReference>
<dbReference type="Proteomes" id="UP000316665">
    <property type="component" value="Chromosome"/>
</dbReference>
<dbReference type="CDD" id="cd17546">
    <property type="entry name" value="REC_hyHK_CKI1_RcsC-like"/>
    <property type="match status" value="1"/>
</dbReference>
<dbReference type="InterPro" id="IPR036097">
    <property type="entry name" value="HisK_dim/P_sf"/>
</dbReference>
<dbReference type="CDD" id="cd00082">
    <property type="entry name" value="HisKA"/>
    <property type="match status" value="1"/>
</dbReference>
<dbReference type="InterPro" id="IPR003594">
    <property type="entry name" value="HATPase_dom"/>
</dbReference>
<evidence type="ECO:0000256" key="21">
    <source>
        <dbReference type="PROSITE-ProRule" id="PRU00169"/>
    </source>
</evidence>
<dbReference type="InterPro" id="IPR008207">
    <property type="entry name" value="Sig_transdc_His_kin_Hpt_dom"/>
</dbReference>
<proteinExistence type="predicted"/>
<feature type="modified residue" description="4-aspartylphosphate" evidence="21">
    <location>
        <position position="923"/>
    </location>
</feature>
<dbReference type="PRINTS" id="PR00344">
    <property type="entry name" value="BCTRLSENSOR"/>
</dbReference>
<dbReference type="SMART" id="SM00091">
    <property type="entry name" value="PAS"/>
    <property type="match status" value="1"/>
</dbReference>
<dbReference type="Pfam" id="PF00072">
    <property type="entry name" value="Response_reg"/>
    <property type="match status" value="1"/>
</dbReference>
<evidence type="ECO:0000256" key="8">
    <source>
        <dbReference type="ARBA" id="ARBA00022729"/>
    </source>
</evidence>
<keyword evidence="9" id="KW-0547">Nucleotide-binding</keyword>
<evidence type="ECO:0000256" key="7">
    <source>
        <dbReference type="ARBA" id="ARBA00022692"/>
    </source>
</evidence>
<keyword evidence="4" id="KW-1003">Cell membrane</keyword>
<dbReference type="CDD" id="cd12914">
    <property type="entry name" value="PDC1_DGC_like"/>
    <property type="match status" value="1"/>
</dbReference>
<dbReference type="Gene3D" id="3.40.50.2300">
    <property type="match status" value="2"/>
</dbReference>
<dbReference type="PROSITE" id="PS50110">
    <property type="entry name" value="RESPONSE_REGULATORY"/>
    <property type="match status" value="2"/>
</dbReference>
<evidence type="ECO:0000256" key="11">
    <source>
        <dbReference type="ARBA" id="ARBA00022840"/>
    </source>
</evidence>
<evidence type="ECO:0000256" key="15">
    <source>
        <dbReference type="ARBA" id="ARBA00023136"/>
    </source>
</evidence>
<sequence>MTYHTDAAAVRRQWIEWLFLLLGLLLVAAALAYAHLAEAARHEAAERERLSVLTALLAKNIEVDLAATNLVLGGVIRDYLGDGAAAGSAQALHRRLTALVDAMPGVRTMLVIDAKGKPIATNIAELADQDFSRRSYFQTARDAPDARMLYISAPFLSYKGDLVITASRMVQDQQGRFAGVVVATLDPEYFTAKFRTAMYAPDVWAVVLHGDGRQFLNYPARAANGGKVDLPGSFLRRFRDSGYQAGVLSGVEIAGAATPRIMAMATIAPPALHMDRAIIIGLSREEAAIAAPLRRQALAYVLCFATLALAGASLLFWSQRRRRQQAAWHAEQEMERQAMQAVSDSETRFRTLIEDAPVAIAILRHGRFIYSNPRYRRLHGYSFEDDLNGLPWSAMISAQSQAALATNEALIEADSPSEQVFEAIGMGKQGLPVPVFKTTTRVMLKDGPATLIFAQDISAQKQAEEAMLLARDAAEAANRSKAEFLANMSHEIRSPLNAILGMAWLLERGKLDREGLEMTRKIRAAGQSLLGIINDVLDVSKIEAGHMSIEQAPFHLAEVIEKIAASMGVAAHDKPIEVRIGPLPDGVDQVLGDALRLEQVLVNLTSNAIKFTAQGTVELSSALESRDGDAAVLRFSVRDTGIGIAPEVQESIFSAFAQADTSTTRRFGGTGLGLTICRQLVSLMGGSLHLQSRQGQGSEFSFTVPLQLLPAATLSSPDMQALHALLADANADAREAVAAVAQGLGWRVHAVSDGRAALDYALACAEDARPGVVLLAARMPELDGEATARALREYLPPQDCPVVILAAGGVPATRPARRDTDPADPADAILNEPVTASSLYNATMEARQQRARAAGLDATLVPLEERVLAGVRVLVVDDSEINRDVVKHILCDQGAVPSFACDGRQALDWLLAHPADVDIVLMDVQMPVMDGLQATRALRQLPQFQDLPVVALTAGAFQTQRTAALEAGVNHFISKPFDVPQTIALIARAHRRHAQGLPALPPFVTEATMCVPPCGAAAVIDLQQGMAQWLDEAPYRQHLSRFGSNYRNTVGAMRALLAADARDDAAALAHKLAGEAGSLALPATLQAAQQAEQLLHAGDDASAALDTLEQALARAIEAAAALTAQTPPGQPAMPMTK</sequence>
<dbReference type="PANTHER" id="PTHR45339">
    <property type="entry name" value="HYBRID SIGNAL TRANSDUCTION HISTIDINE KINASE J"/>
    <property type="match status" value="1"/>
</dbReference>
<evidence type="ECO:0000256" key="18">
    <source>
        <dbReference type="ARBA" id="ARBA00068150"/>
    </source>
</evidence>
<evidence type="ECO:0000256" key="19">
    <source>
        <dbReference type="ARBA" id="ARBA00070152"/>
    </source>
</evidence>
<keyword evidence="5 21" id="KW-0597">Phosphoprotein</keyword>
<dbReference type="FunFam" id="1.10.287.130:FF:000002">
    <property type="entry name" value="Two-component osmosensing histidine kinase"/>
    <property type="match status" value="1"/>
</dbReference>
<dbReference type="PROSITE" id="PS50109">
    <property type="entry name" value="HIS_KIN"/>
    <property type="match status" value="1"/>
</dbReference>
<evidence type="ECO:0000259" key="24">
    <source>
        <dbReference type="PROSITE" id="PS50110"/>
    </source>
</evidence>
<dbReference type="CDD" id="cd00156">
    <property type="entry name" value="REC"/>
    <property type="match status" value="1"/>
</dbReference>
<dbReference type="Gene3D" id="3.30.450.20">
    <property type="entry name" value="PAS domain"/>
    <property type="match status" value="2"/>
</dbReference>
<evidence type="ECO:0000256" key="17">
    <source>
        <dbReference type="ARBA" id="ARBA00064003"/>
    </source>
</evidence>
<dbReference type="InterPro" id="IPR004358">
    <property type="entry name" value="Sig_transdc_His_kin-like_C"/>
</dbReference>
<evidence type="ECO:0000256" key="2">
    <source>
        <dbReference type="ARBA" id="ARBA00004651"/>
    </source>
</evidence>
<dbReference type="SMART" id="SM00388">
    <property type="entry name" value="HisKA"/>
    <property type="match status" value="1"/>
</dbReference>
<evidence type="ECO:0000256" key="12">
    <source>
        <dbReference type="ARBA" id="ARBA00022989"/>
    </source>
</evidence>
<reference evidence="26 27" key="1">
    <citation type="submission" date="2019-06" db="EMBL/GenBank/DDBJ databases">
        <title>Complete genome sequence of Janthinobacterium sp. SNU WT3 isolated from diseased rainbow trout.</title>
        <authorList>
            <person name="Oh W.T."/>
            <person name="Park S.C."/>
        </authorList>
    </citation>
    <scope>NUCLEOTIDE SEQUENCE [LARGE SCALE GENOMIC DNA]</scope>
    <source>
        <strain evidence="26 27">SNU WT3</strain>
    </source>
</reference>
<feature type="domain" description="Response regulatory" evidence="24">
    <location>
        <begin position="872"/>
        <end position="990"/>
    </location>
</feature>
<evidence type="ECO:0000256" key="22">
    <source>
        <dbReference type="SAM" id="Phobius"/>
    </source>
</evidence>
<evidence type="ECO:0000256" key="5">
    <source>
        <dbReference type="ARBA" id="ARBA00022553"/>
    </source>
</evidence>
<comment type="caution">
    <text evidence="21">Lacks conserved residue(s) required for the propagation of feature annotation.</text>
</comment>
<evidence type="ECO:0000256" key="16">
    <source>
        <dbReference type="ARBA" id="ARBA00058004"/>
    </source>
</evidence>
<keyword evidence="12 22" id="KW-1133">Transmembrane helix</keyword>
<dbReference type="RefSeq" id="WP_141169061.1">
    <property type="nucleotide sequence ID" value="NZ_CP041185.1"/>
</dbReference>
<keyword evidence="14" id="KW-0843">Virulence</keyword>
<keyword evidence="11" id="KW-0067">ATP-binding</keyword>
<keyword evidence="15 22" id="KW-0472">Membrane</keyword>
<dbReference type="InterPro" id="IPR000014">
    <property type="entry name" value="PAS"/>
</dbReference>
<organism evidence="26 27">
    <name type="scientific">Janthinobacterium tructae</name>
    <dbReference type="NCBI Taxonomy" id="2590869"/>
    <lineage>
        <taxon>Bacteria</taxon>
        <taxon>Pseudomonadati</taxon>
        <taxon>Pseudomonadota</taxon>
        <taxon>Betaproteobacteria</taxon>
        <taxon>Burkholderiales</taxon>
        <taxon>Oxalobacteraceae</taxon>
        <taxon>Janthinobacterium</taxon>
    </lineage>
</organism>
<dbReference type="Gene3D" id="1.20.120.160">
    <property type="entry name" value="HPT domain"/>
    <property type="match status" value="1"/>
</dbReference>
<dbReference type="FunFam" id="3.30.565.10:FF:000010">
    <property type="entry name" value="Sensor histidine kinase RcsC"/>
    <property type="match status" value="1"/>
</dbReference>
<gene>
    <name evidence="26" type="ORF">FJQ89_03505</name>
</gene>
<accession>A0A4Y6R9G5</accession>
<dbReference type="PROSITE" id="PS50894">
    <property type="entry name" value="HPT"/>
    <property type="match status" value="1"/>
</dbReference>
<dbReference type="InterPro" id="IPR011006">
    <property type="entry name" value="CheY-like_superfamily"/>
</dbReference>
<dbReference type="SUPFAM" id="SSF52172">
    <property type="entry name" value="CheY-like"/>
    <property type="match status" value="2"/>
</dbReference>
<dbReference type="GO" id="GO:0000155">
    <property type="term" value="F:phosphorelay sensor kinase activity"/>
    <property type="evidence" value="ECO:0007669"/>
    <property type="project" value="InterPro"/>
</dbReference>
<name>A0A4Y6R9G5_9BURK</name>
<feature type="modified residue" description="Phosphohistidine" evidence="20">
    <location>
        <position position="1070"/>
    </location>
</feature>
<dbReference type="PANTHER" id="PTHR45339:SF1">
    <property type="entry name" value="HYBRID SIGNAL TRANSDUCTION HISTIDINE KINASE J"/>
    <property type="match status" value="1"/>
</dbReference>
<dbReference type="OrthoDB" id="5290456at2"/>
<dbReference type="CDD" id="cd16922">
    <property type="entry name" value="HATPase_EvgS-ArcB-TorS-like"/>
    <property type="match status" value="1"/>
</dbReference>
<dbReference type="SUPFAM" id="SSF55785">
    <property type="entry name" value="PYP-like sensor domain (PAS domain)"/>
    <property type="match status" value="1"/>
</dbReference>
<protein>
    <recommendedName>
        <fullName evidence="18">Sensory/regulatory protein RpfC</fullName>
        <ecNumber evidence="3">2.7.13.3</ecNumber>
    </recommendedName>
    <alternativeName>
        <fullName evidence="19">Virulence sensor protein BvgS</fullName>
    </alternativeName>
</protein>
<comment type="subcellular location">
    <subcellularLocation>
        <location evidence="2">Cell membrane</location>
        <topology evidence="2">Multi-pass membrane protein</topology>
    </subcellularLocation>
</comment>
<dbReference type="Pfam" id="PF02518">
    <property type="entry name" value="HATPase_c"/>
    <property type="match status" value="1"/>
</dbReference>
<dbReference type="AlphaFoldDB" id="A0A4Y6R9G5"/>
<dbReference type="EC" id="2.7.13.3" evidence="3"/>
<evidence type="ECO:0000313" key="26">
    <source>
        <dbReference type="EMBL" id="QDG69582.1"/>
    </source>
</evidence>
<dbReference type="InterPro" id="IPR005467">
    <property type="entry name" value="His_kinase_dom"/>
</dbReference>
<evidence type="ECO:0000256" key="6">
    <source>
        <dbReference type="ARBA" id="ARBA00022679"/>
    </source>
</evidence>
<evidence type="ECO:0000256" key="9">
    <source>
        <dbReference type="ARBA" id="ARBA00022741"/>
    </source>
</evidence>
<comment type="function">
    <text evidence="16">Member of the two-component regulatory system BvgS/BvgA. Phosphorylates BvgA via a four-step phosphorelay in response to environmental signals.</text>
</comment>
<evidence type="ECO:0000256" key="4">
    <source>
        <dbReference type="ARBA" id="ARBA00022475"/>
    </source>
</evidence>
<dbReference type="Pfam" id="PF00512">
    <property type="entry name" value="HisKA"/>
    <property type="match status" value="1"/>
</dbReference>
<evidence type="ECO:0000256" key="13">
    <source>
        <dbReference type="ARBA" id="ARBA00023012"/>
    </source>
</evidence>
<evidence type="ECO:0000256" key="3">
    <source>
        <dbReference type="ARBA" id="ARBA00012438"/>
    </source>
</evidence>
<comment type="subunit">
    <text evidence="17">At low DSF concentrations, interacts with RpfF.</text>
</comment>
<dbReference type="KEGG" id="jas:FJQ89_03505"/>
<dbReference type="InterPro" id="IPR035965">
    <property type="entry name" value="PAS-like_dom_sf"/>
</dbReference>
<dbReference type="InterPro" id="IPR036890">
    <property type="entry name" value="HATPase_C_sf"/>
</dbReference>
<keyword evidence="8" id="KW-0732">Signal</keyword>
<evidence type="ECO:0000256" key="10">
    <source>
        <dbReference type="ARBA" id="ARBA00022777"/>
    </source>
</evidence>
<dbReference type="Pfam" id="PF13188">
    <property type="entry name" value="PAS_8"/>
    <property type="match status" value="1"/>
</dbReference>
<keyword evidence="7 22" id="KW-0812">Transmembrane</keyword>
<dbReference type="Gene3D" id="3.30.565.10">
    <property type="entry name" value="Histidine kinase-like ATPase, C-terminal domain"/>
    <property type="match status" value="1"/>
</dbReference>
<dbReference type="SMART" id="SM00448">
    <property type="entry name" value="REC"/>
    <property type="match status" value="2"/>
</dbReference>
<dbReference type="InterPro" id="IPR001789">
    <property type="entry name" value="Sig_transdc_resp-reg_receiver"/>
</dbReference>
<dbReference type="EMBL" id="CP041185">
    <property type="protein sequence ID" value="QDG69582.1"/>
    <property type="molecule type" value="Genomic_DNA"/>
</dbReference>
<dbReference type="GO" id="GO:0005524">
    <property type="term" value="F:ATP binding"/>
    <property type="evidence" value="ECO:0007669"/>
    <property type="project" value="UniProtKB-KW"/>
</dbReference>
<keyword evidence="10" id="KW-0418">Kinase</keyword>
<dbReference type="InterPro" id="IPR003661">
    <property type="entry name" value="HisK_dim/P_dom"/>
</dbReference>
<keyword evidence="13" id="KW-0902">Two-component regulatory system</keyword>
<dbReference type="InterPro" id="IPR036641">
    <property type="entry name" value="HPT_dom_sf"/>
</dbReference>
<dbReference type="SUPFAM" id="SSF47226">
    <property type="entry name" value="Histidine-containing phosphotransfer domain, HPT domain"/>
    <property type="match status" value="1"/>
</dbReference>
<evidence type="ECO:0000313" key="27">
    <source>
        <dbReference type="Proteomes" id="UP000316665"/>
    </source>
</evidence>
<dbReference type="Pfam" id="PF01627">
    <property type="entry name" value="Hpt"/>
    <property type="match status" value="1"/>
</dbReference>
<keyword evidence="6" id="KW-0808">Transferase</keyword>
<feature type="domain" description="HPt" evidence="25">
    <location>
        <begin position="1031"/>
        <end position="1122"/>
    </location>
</feature>
<dbReference type="Gene3D" id="1.10.287.130">
    <property type="match status" value="1"/>
</dbReference>
<dbReference type="SMART" id="SM00387">
    <property type="entry name" value="HATPase_c"/>
    <property type="match status" value="1"/>
</dbReference>
<comment type="catalytic activity">
    <reaction evidence="1">
        <text>ATP + protein L-histidine = ADP + protein N-phospho-L-histidine.</text>
        <dbReference type="EC" id="2.7.13.3"/>
    </reaction>
</comment>
<evidence type="ECO:0000256" key="14">
    <source>
        <dbReference type="ARBA" id="ARBA00023026"/>
    </source>
</evidence>
<dbReference type="GO" id="GO:0005886">
    <property type="term" value="C:plasma membrane"/>
    <property type="evidence" value="ECO:0007669"/>
    <property type="project" value="UniProtKB-SubCell"/>
</dbReference>
<dbReference type="SUPFAM" id="SSF55874">
    <property type="entry name" value="ATPase domain of HSP90 chaperone/DNA topoisomerase II/histidine kinase"/>
    <property type="match status" value="1"/>
</dbReference>
<dbReference type="NCBIfam" id="TIGR00229">
    <property type="entry name" value="sensory_box"/>
    <property type="match status" value="1"/>
</dbReference>
<evidence type="ECO:0000259" key="25">
    <source>
        <dbReference type="PROSITE" id="PS50894"/>
    </source>
</evidence>
<evidence type="ECO:0000256" key="20">
    <source>
        <dbReference type="PROSITE-ProRule" id="PRU00110"/>
    </source>
</evidence>
<feature type="transmembrane region" description="Helical" evidence="22">
    <location>
        <begin position="297"/>
        <end position="317"/>
    </location>
</feature>
<feature type="domain" description="Response regulatory" evidence="24">
    <location>
        <begin position="723"/>
        <end position="847"/>
    </location>
</feature>
<evidence type="ECO:0000256" key="1">
    <source>
        <dbReference type="ARBA" id="ARBA00000085"/>
    </source>
</evidence>